<feature type="region of interest" description="Disordered" evidence="1">
    <location>
        <begin position="1"/>
        <end position="63"/>
    </location>
</feature>
<protein>
    <submittedName>
        <fullName evidence="2">Uncharacterized protein</fullName>
    </submittedName>
</protein>
<dbReference type="AlphaFoldDB" id="A0A7M2TIY6"/>
<dbReference type="KEGG" id="schf:IPT68_33180"/>
<organism evidence="2 3">
    <name type="scientific">Streptomyces chromofuscus</name>
    <dbReference type="NCBI Taxonomy" id="42881"/>
    <lineage>
        <taxon>Bacteria</taxon>
        <taxon>Bacillati</taxon>
        <taxon>Actinomycetota</taxon>
        <taxon>Actinomycetes</taxon>
        <taxon>Kitasatosporales</taxon>
        <taxon>Streptomycetaceae</taxon>
        <taxon>Streptomyces</taxon>
    </lineage>
</organism>
<dbReference type="RefSeq" id="WP_189700184.1">
    <property type="nucleotide sequence ID" value="NZ_BMTA01000016.1"/>
</dbReference>
<gene>
    <name evidence="2" type="ORF">IPT68_33180</name>
</gene>
<evidence type="ECO:0000313" key="2">
    <source>
        <dbReference type="EMBL" id="QOV47903.1"/>
    </source>
</evidence>
<accession>A0A7M2TIY6</accession>
<name>A0A7M2TIY6_STRCW</name>
<dbReference type="Proteomes" id="UP000594008">
    <property type="component" value="Chromosome"/>
</dbReference>
<proteinExistence type="predicted"/>
<feature type="compositionally biased region" description="Polar residues" evidence="1">
    <location>
        <begin position="51"/>
        <end position="63"/>
    </location>
</feature>
<reference evidence="2 3" key="1">
    <citation type="submission" date="2020-10" db="EMBL/GenBank/DDBJ databases">
        <title>Streptomyces chromofuscus complate genome analysis.</title>
        <authorList>
            <person name="Anwar N."/>
        </authorList>
    </citation>
    <scope>NUCLEOTIDE SEQUENCE [LARGE SCALE GENOMIC DNA]</scope>
    <source>
        <strain evidence="2 3">DSM 40273</strain>
    </source>
</reference>
<keyword evidence="3" id="KW-1185">Reference proteome</keyword>
<feature type="compositionally biased region" description="Basic and acidic residues" evidence="1">
    <location>
        <begin position="1"/>
        <end position="46"/>
    </location>
</feature>
<evidence type="ECO:0000313" key="3">
    <source>
        <dbReference type="Proteomes" id="UP000594008"/>
    </source>
</evidence>
<dbReference type="EMBL" id="CP063374">
    <property type="protein sequence ID" value="QOV47903.1"/>
    <property type="molecule type" value="Genomic_DNA"/>
</dbReference>
<sequence length="63" mass="7151">MTRHSQDGKHPEEHAEMAGEEVLREIRDAERRTEESPEERRHRGEAGEAITPNTGAQEQSQGD</sequence>
<evidence type="ECO:0000256" key="1">
    <source>
        <dbReference type="SAM" id="MobiDB-lite"/>
    </source>
</evidence>